<feature type="signal peptide" evidence="1">
    <location>
        <begin position="1"/>
        <end position="29"/>
    </location>
</feature>
<evidence type="ECO:0000313" key="3">
    <source>
        <dbReference type="Proteomes" id="UP000831786"/>
    </source>
</evidence>
<gene>
    <name evidence="2" type="ORF">MUN78_06320</name>
</gene>
<proteinExistence type="predicted"/>
<feature type="chain" id="PRO_5047508462" evidence="1">
    <location>
        <begin position="30"/>
        <end position="315"/>
    </location>
</feature>
<organism evidence="2 3">
    <name type="scientific">Leucobacter allii</name>
    <dbReference type="NCBI Taxonomy" id="2932247"/>
    <lineage>
        <taxon>Bacteria</taxon>
        <taxon>Bacillati</taxon>
        <taxon>Actinomycetota</taxon>
        <taxon>Actinomycetes</taxon>
        <taxon>Micrococcales</taxon>
        <taxon>Microbacteriaceae</taxon>
        <taxon>Leucobacter</taxon>
    </lineage>
</organism>
<accession>A0ABY4FQ83</accession>
<name>A0ABY4FQ83_9MICO</name>
<protein>
    <submittedName>
        <fullName evidence="2">Peptidylprolyl isomerase</fullName>
    </submittedName>
</protein>
<keyword evidence="1" id="KW-0732">Signal</keyword>
<evidence type="ECO:0000313" key="2">
    <source>
        <dbReference type="EMBL" id="UOQ58445.1"/>
    </source>
</evidence>
<dbReference type="Proteomes" id="UP000831786">
    <property type="component" value="Chromosome"/>
</dbReference>
<sequence>MLRRLVPATAAAGLLLAGLTGCSAQLASAADCSPALQPGVLSDGVTVLGGFGEVPEVSIPEDVSIDATQRTIVAGADAAEEASEDDARVAVDQSLVGVNMAFFDSSTSEQVYESPGFGDAAASPELLLLDDETANPLSEAVRCTVPGDRVVLAFGPDDSAAFGAQLGTTGDAAIVGVLDVVSTAALAADGPVRGLPNGYPAVVTNDEGRPGMVLPPSEAPTATSSAVRIAGDGEKVAADDGVVAQVLQVSWDGSVKLNTWDTGLTALGTEDQIAQSGYTFRSELTGKQIGSQVVVVEALDGGDAQVVVVDIVGVS</sequence>
<dbReference type="GO" id="GO:0016853">
    <property type="term" value="F:isomerase activity"/>
    <property type="evidence" value="ECO:0007669"/>
    <property type="project" value="UniProtKB-KW"/>
</dbReference>
<keyword evidence="3" id="KW-1185">Reference proteome</keyword>
<keyword evidence="2" id="KW-0413">Isomerase</keyword>
<dbReference type="EMBL" id="CP095045">
    <property type="protein sequence ID" value="UOQ58445.1"/>
    <property type="molecule type" value="Genomic_DNA"/>
</dbReference>
<evidence type="ECO:0000256" key="1">
    <source>
        <dbReference type="SAM" id="SignalP"/>
    </source>
</evidence>
<dbReference type="PROSITE" id="PS51257">
    <property type="entry name" value="PROKAR_LIPOPROTEIN"/>
    <property type="match status" value="1"/>
</dbReference>
<reference evidence="2 3" key="1">
    <citation type="submission" date="2022-04" db="EMBL/GenBank/DDBJ databases">
        <title>Leucobacter sp. isolated from rhizosphere of garlic.</title>
        <authorList>
            <person name="Won M."/>
            <person name="Lee C.-M."/>
            <person name="Woen H.-Y."/>
            <person name="Kwon S.-W."/>
        </authorList>
    </citation>
    <scope>NUCLEOTIDE SEQUENCE [LARGE SCALE GENOMIC DNA]</scope>
    <source>
        <strain evidence="2 3">H21R-40</strain>
    </source>
</reference>
<dbReference type="RefSeq" id="WP_244729492.1">
    <property type="nucleotide sequence ID" value="NZ_CP095045.1"/>
</dbReference>